<dbReference type="EMBL" id="AABBZO010000026">
    <property type="protein sequence ID" value="EAG4463589.1"/>
    <property type="molecule type" value="Genomic_DNA"/>
</dbReference>
<dbReference type="RefSeq" id="WP_003740559.1">
    <property type="nucleotide sequence ID" value="NC_021825.2"/>
</dbReference>
<dbReference type="Pfam" id="PF02624">
    <property type="entry name" value="YcaO"/>
    <property type="match status" value="1"/>
</dbReference>
<feature type="domain" description="YcaO" evidence="1">
    <location>
        <begin position="70"/>
        <end position="437"/>
    </location>
</feature>
<proteinExistence type="predicted"/>
<dbReference type="InterPro" id="IPR027624">
    <property type="entry name" value="TOMM_cyclo_SagD"/>
</dbReference>
<evidence type="ECO:0000313" key="8">
    <source>
        <dbReference type="Proteomes" id="UP000272537"/>
    </source>
</evidence>
<dbReference type="PANTHER" id="PTHR37809">
    <property type="entry name" value="RIBOSOMAL PROTEIN S12 METHYLTHIOTRANSFERASE ACCESSORY FACTOR YCAO"/>
    <property type="match status" value="1"/>
</dbReference>
<dbReference type="Proteomes" id="UP000528151">
    <property type="component" value="Unassembled WGS sequence"/>
</dbReference>
<dbReference type="EMBL" id="AAAIXK010000001">
    <property type="protein sequence ID" value="EAC5548944.1"/>
    <property type="molecule type" value="Genomic_DNA"/>
</dbReference>
<accession>A0A0B8R4B9</accession>
<dbReference type="Proteomes" id="UP000365297">
    <property type="component" value="Unassembled WGS sequence"/>
</dbReference>
<gene>
    <name evidence="6" type="primary">llsD</name>
    <name evidence="2" type="ORF">ARY78_00690</name>
    <name evidence="4" type="ORF">CA369_15055</name>
    <name evidence="3" type="ORF">DQ70_03225</name>
    <name evidence="7" type="ORF">DYZ80_00139</name>
    <name evidence="5" type="ORF">E5F58_00960</name>
    <name evidence="6" type="ORF">HZJ64_12930</name>
</gene>
<dbReference type="EMBL" id="QXLS01000001">
    <property type="protein sequence ID" value="RKA10612.1"/>
    <property type="molecule type" value="Genomic_DNA"/>
</dbReference>
<dbReference type="NCBIfam" id="TIGR03604">
    <property type="entry name" value="TOMM_cyclo_SagD"/>
    <property type="match status" value="1"/>
</dbReference>
<dbReference type="AlphaFoldDB" id="A0A0B8R4B9"/>
<organism evidence="5 11">
    <name type="scientific">Listeria monocytogenes</name>
    <dbReference type="NCBI Taxonomy" id="1639"/>
    <lineage>
        <taxon>Bacteria</taxon>
        <taxon>Bacillati</taxon>
        <taxon>Bacillota</taxon>
        <taxon>Bacilli</taxon>
        <taxon>Bacillales</taxon>
        <taxon>Listeriaceae</taxon>
        <taxon>Listeria</taxon>
    </lineage>
</organism>
<name>A0A0B8R4B9_LISMN</name>
<evidence type="ECO:0000313" key="5">
    <source>
        <dbReference type="EMBL" id="EAH4240565.1"/>
    </source>
</evidence>
<reference evidence="6 13" key="3">
    <citation type="submission" date="2020-06" db="EMBL/GenBank/DDBJ databases">
        <title>Two Listeria outbreaks in Switzerland in 2018 and 2020.</title>
        <authorList>
            <person name="Stevens M.J.A."/>
            <person name="Bloemberg G."/>
            <person name="Nusch-Inderbinnen M."/>
            <person name="Stephan R."/>
        </authorList>
    </citation>
    <scope>NUCLEOTIDE SEQUENCE [LARGE SCALE GENOMIC DNA]</scope>
    <source>
        <strain evidence="6 13">N18-0707</strain>
    </source>
</reference>
<dbReference type="KEGG" id="lmok:CQ02_05715"/>
<evidence type="ECO:0000313" key="6">
    <source>
        <dbReference type="EMBL" id="NYA02740.1"/>
    </source>
</evidence>
<dbReference type="PANTHER" id="PTHR37809:SF1">
    <property type="entry name" value="RIBOSOMAL PROTEIN S12 METHYLTHIOTRANSFERASE ACCESSORY FACTOR YCAO"/>
    <property type="match status" value="1"/>
</dbReference>
<dbReference type="EMBL" id="AABGUK010000001">
    <property type="protein sequence ID" value="EAH4240565.1"/>
    <property type="molecule type" value="Genomic_DNA"/>
</dbReference>
<evidence type="ECO:0000313" key="2">
    <source>
        <dbReference type="EMBL" id="EAC5548944.1"/>
    </source>
</evidence>
<sequence length="437" mass="51033">MISIQNNLEYNKLRWETLSGNVTGIWENNKFFLGSSSYPIMKYHYITANFVNFEKHISENMPKISYHLSGYGVNFNEALVSFIGESAERYTYSLLPTIIKDRIIFRSYEEMTKEYKTDLICELKYINSYYSSEVCENYVTPNDTIQWIAMNSLVHSDKKVWMPLQFVTMYTEEMFSNEKRYVTSAVSTGTACHETVEKSIENALIEYLQIDSFNLWWYGGFRARDIEIDITRNISSWFDNQVAVKKFLSKFNVHFSDISFDKSIYIVLCEIEAKNSSDAFPKYTVGVQGGYSLDKSIYRAFMECLTVLEYNMNVTWTDKEKFLSVTQETRVIDNLDDNVIYYSKYGKPELQYNTNQLKNDTEKVTNLKALLEKLPTISQYAAFLPITPSEFRYMNCEISRVILPELLSIHLPSYPPYYHVRYEEIGGVVNNIPHPIA</sequence>
<reference evidence="5 11" key="2">
    <citation type="submission" date="2019-04" db="EMBL/GenBank/DDBJ databases">
        <authorList>
            <consortium name="GenomeTrakr: Next Generation Sequencing Network for Food Pathogen Tracability"/>
        </authorList>
    </citation>
    <scope>NUCLEOTIDE SEQUENCE [LARGE SCALE GENOMIC DNA]</scope>
    <source>
        <strain evidence="3 10">CFSAN008042</strain>
        <strain evidence="4 12">CFSAN063727</strain>
        <strain evidence="2 9">FDA00007096</strain>
        <strain evidence="5 11">LS1344</strain>
    </source>
</reference>
<dbReference type="EMBL" id="JACAVN010000010">
    <property type="protein sequence ID" value="NYA02740.1"/>
    <property type="molecule type" value="Genomic_DNA"/>
</dbReference>
<evidence type="ECO:0000313" key="3">
    <source>
        <dbReference type="EMBL" id="EAC7479695.1"/>
    </source>
</evidence>
<evidence type="ECO:0000313" key="7">
    <source>
        <dbReference type="EMBL" id="RKA10612.1"/>
    </source>
</evidence>
<dbReference type="Proteomes" id="UP000368512">
    <property type="component" value="Unassembled WGS sequence"/>
</dbReference>
<dbReference type="Proteomes" id="UP000527632">
    <property type="component" value="Unassembled WGS sequence"/>
</dbReference>
<reference evidence="7 8" key="1">
    <citation type="journal article" date="2018" name="BMC Genomics">
        <title>Genes significantly associated with lineage II food isolates of Listeria monocytogenes.</title>
        <authorList>
            <person name="Pirone-Davies C."/>
            <person name="Chen Y."/>
            <person name="Pightling A."/>
            <person name="Ryan G."/>
            <person name="Wang Y."/>
            <person name="Yao K."/>
            <person name="Hoffmann M."/>
            <person name="Allard M.W."/>
        </authorList>
    </citation>
    <scope>NUCLEOTIDE SEQUENCE [LARGE SCALE GENOMIC DNA]</scope>
    <source>
        <strain evidence="7 8">PNUSAL000550</strain>
    </source>
</reference>
<dbReference type="Proteomes" id="UP000544530">
    <property type="component" value="Unassembled WGS sequence"/>
</dbReference>
<protein>
    <submittedName>
        <fullName evidence="6">Listeriolysin S biosynthesis protein LlsD</fullName>
    </submittedName>
    <submittedName>
        <fullName evidence="5">Streptolysin associated protein SagD</fullName>
    </submittedName>
</protein>
<evidence type="ECO:0000259" key="1">
    <source>
        <dbReference type="PROSITE" id="PS51664"/>
    </source>
</evidence>
<evidence type="ECO:0000313" key="12">
    <source>
        <dbReference type="Proteomes" id="UP000528151"/>
    </source>
</evidence>
<dbReference type="EMBL" id="AAAJWF010000001">
    <property type="protein sequence ID" value="EAC7479695.1"/>
    <property type="molecule type" value="Genomic_DNA"/>
</dbReference>
<dbReference type="KEGG" id="lmv:Y193_10185"/>
<evidence type="ECO:0000313" key="11">
    <source>
        <dbReference type="Proteomes" id="UP000527632"/>
    </source>
</evidence>
<evidence type="ECO:0000313" key="10">
    <source>
        <dbReference type="Proteomes" id="UP000368512"/>
    </source>
</evidence>
<evidence type="ECO:0000313" key="4">
    <source>
        <dbReference type="EMBL" id="EAG4463589.1"/>
    </source>
</evidence>
<dbReference type="Proteomes" id="UP000272537">
    <property type="component" value="Unassembled WGS sequence"/>
</dbReference>
<comment type="caution">
    <text evidence="5">The sequence shown here is derived from an EMBL/GenBank/DDBJ whole genome shotgun (WGS) entry which is preliminary data.</text>
</comment>
<dbReference type="PROSITE" id="PS51664">
    <property type="entry name" value="YCAO"/>
    <property type="match status" value="1"/>
</dbReference>
<evidence type="ECO:0000313" key="13">
    <source>
        <dbReference type="Proteomes" id="UP000544530"/>
    </source>
</evidence>
<dbReference type="InterPro" id="IPR003776">
    <property type="entry name" value="YcaO-like_dom"/>
</dbReference>
<dbReference type="Gene3D" id="3.30.1330.230">
    <property type="match status" value="1"/>
</dbReference>
<evidence type="ECO:0000313" key="9">
    <source>
        <dbReference type="Proteomes" id="UP000365297"/>
    </source>
</evidence>